<evidence type="ECO:0000313" key="1">
    <source>
        <dbReference type="EMBL" id="CAD6913779.1"/>
    </source>
</evidence>
<organism evidence="1 2">
    <name type="scientific">Tilletia caries</name>
    <name type="common">wheat bunt fungus</name>
    <dbReference type="NCBI Taxonomy" id="13290"/>
    <lineage>
        <taxon>Eukaryota</taxon>
        <taxon>Fungi</taxon>
        <taxon>Dikarya</taxon>
        <taxon>Basidiomycota</taxon>
        <taxon>Ustilaginomycotina</taxon>
        <taxon>Exobasidiomycetes</taxon>
        <taxon>Tilletiales</taxon>
        <taxon>Tilletiaceae</taxon>
        <taxon>Tilletia</taxon>
    </lineage>
</organism>
<comment type="caution">
    <text evidence="1">The sequence shown here is derived from an EMBL/GenBank/DDBJ whole genome shotgun (WGS) entry which is preliminary data.</text>
</comment>
<gene>
    <name evidence="1" type="ORF">JKIAZH3_G5219</name>
</gene>
<proteinExistence type="predicted"/>
<sequence length="56" mass="5856">MDHLSARMNASALVAGSRPARPSFCMAAAKESDLYLAAMAGAHVGGDKQHCILEPE</sequence>
<dbReference type="EMBL" id="CAJHJG010001644">
    <property type="protein sequence ID" value="CAD6913779.1"/>
    <property type="molecule type" value="Genomic_DNA"/>
</dbReference>
<evidence type="ECO:0000313" key="2">
    <source>
        <dbReference type="Proteomes" id="UP000836402"/>
    </source>
</evidence>
<dbReference type="Proteomes" id="UP000836402">
    <property type="component" value="Unassembled WGS sequence"/>
</dbReference>
<protein>
    <submittedName>
        <fullName evidence="1">Uncharacterized protein</fullName>
    </submittedName>
</protein>
<keyword evidence="2" id="KW-1185">Reference proteome</keyword>
<feature type="non-terminal residue" evidence="1">
    <location>
        <position position="56"/>
    </location>
</feature>
<name>A0ABN7INE2_9BASI</name>
<reference evidence="1" key="1">
    <citation type="submission" date="2020-10" db="EMBL/GenBank/DDBJ databases">
        <authorList>
            <person name="Sedaghatjoo S."/>
        </authorList>
    </citation>
    <scope>NUCLEOTIDE SEQUENCE</scope>
    <source>
        <strain evidence="1">AZH3</strain>
    </source>
</reference>
<accession>A0ABN7INE2</accession>